<dbReference type="SUPFAM" id="SSF88713">
    <property type="entry name" value="Glycoside hydrolase/deacetylase"/>
    <property type="match status" value="1"/>
</dbReference>
<dbReference type="STRING" id="1122184.SAMN02745176_02315"/>
<keyword evidence="2" id="KW-1185">Reference proteome</keyword>
<reference evidence="1 2" key="1">
    <citation type="submission" date="2016-11" db="EMBL/GenBank/DDBJ databases">
        <authorList>
            <person name="Jaros S."/>
            <person name="Januszkiewicz K."/>
            <person name="Wedrychowicz H."/>
        </authorList>
    </citation>
    <scope>NUCLEOTIDE SEQUENCE [LARGE SCALE GENOMIC DNA]</scope>
    <source>
        <strain evidence="1 2">DSM 19022</strain>
    </source>
</reference>
<evidence type="ECO:0000313" key="1">
    <source>
        <dbReference type="EMBL" id="SHJ07795.1"/>
    </source>
</evidence>
<proteinExistence type="predicted"/>
<organism evidence="1 2">
    <name type="scientific">Lutispora thermophila DSM 19022</name>
    <dbReference type="NCBI Taxonomy" id="1122184"/>
    <lineage>
        <taxon>Bacteria</taxon>
        <taxon>Bacillati</taxon>
        <taxon>Bacillota</taxon>
        <taxon>Clostridia</taxon>
        <taxon>Lutisporales</taxon>
        <taxon>Lutisporaceae</taxon>
        <taxon>Lutispora</taxon>
    </lineage>
</organism>
<dbReference type="PANTHER" id="PTHR30292:SF0">
    <property type="entry name" value="5-OXOPROLINASE SUBUNIT A"/>
    <property type="match status" value="1"/>
</dbReference>
<dbReference type="PANTHER" id="PTHR30292">
    <property type="entry name" value="UNCHARACTERIZED PROTEIN YBGL-RELATED"/>
    <property type="match status" value="1"/>
</dbReference>
<protein>
    <submittedName>
        <fullName evidence="1">LamB/YcsF family protein</fullName>
    </submittedName>
</protein>
<dbReference type="AlphaFoldDB" id="A0A1M6GCY7"/>
<dbReference type="Pfam" id="PF03746">
    <property type="entry name" value="LamB_YcsF"/>
    <property type="match status" value="1"/>
</dbReference>
<dbReference type="Gene3D" id="3.20.20.370">
    <property type="entry name" value="Glycoside hydrolase/deacetylase"/>
    <property type="match status" value="1"/>
</dbReference>
<accession>A0A1M6GCY7</accession>
<name>A0A1M6GCY7_9FIRM</name>
<gene>
    <name evidence="1" type="ORF">SAMN02745176_02315</name>
</gene>
<dbReference type="GO" id="GO:0005975">
    <property type="term" value="P:carbohydrate metabolic process"/>
    <property type="evidence" value="ECO:0007669"/>
    <property type="project" value="InterPro"/>
</dbReference>
<sequence length="115" mass="12605">MLALSGSYIAKRAMEKGLKVAQEVFADRAYNPDGTLVSRKLPGSVIHDKNEAIERVKKMVLTGKVTAIDGTEITIVADSICVHGDNPEAVNFVETIRNNLHEEGIQLKPLSEFIK</sequence>
<dbReference type="Proteomes" id="UP000184442">
    <property type="component" value="Unassembled WGS sequence"/>
</dbReference>
<dbReference type="EMBL" id="FQZS01000015">
    <property type="protein sequence ID" value="SHJ07795.1"/>
    <property type="molecule type" value="Genomic_DNA"/>
</dbReference>
<dbReference type="InterPro" id="IPR005501">
    <property type="entry name" value="LamB/YcsF/PxpA-like"/>
</dbReference>
<evidence type="ECO:0000313" key="2">
    <source>
        <dbReference type="Proteomes" id="UP000184442"/>
    </source>
</evidence>
<dbReference type="InterPro" id="IPR011330">
    <property type="entry name" value="Glyco_hydro/deAcase_b/a-brl"/>
</dbReference>